<proteinExistence type="predicted"/>
<dbReference type="SMART" id="SM00530">
    <property type="entry name" value="HTH_XRE"/>
    <property type="match status" value="1"/>
</dbReference>
<evidence type="ECO:0000313" key="2">
    <source>
        <dbReference type="EMBL" id="DAD71317.1"/>
    </source>
</evidence>
<dbReference type="SUPFAM" id="SSF47413">
    <property type="entry name" value="lambda repressor-like DNA-binding domains"/>
    <property type="match status" value="1"/>
</dbReference>
<protein>
    <submittedName>
        <fullName evidence="2">Repressor protein CI</fullName>
    </submittedName>
</protein>
<dbReference type="EMBL" id="BK015881">
    <property type="protein sequence ID" value="DAD71317.1"/>
    <property type="molecule type" value="Genomic_DNA"/>
</dbReference>
<dbReference type="PROSITE" id="PS50943">
    <property type="entry name" value="HTH_CROC1"/>
    <property type="match status" value="1"/>
</dbReference>
<feature type="domain" description="HTH cro/C1-type" evidence="1">
    <location>
        <begin position="24"/>
        <end position="79"/>
    </location>
</feature>
<dbReference type="InterPro" id="IPR010982">
    <property type="entry name" value="Lambda_DNA-bd_dom_sf"/>
</dbReference>
<dbReference type="CDD" id="cd00093">
    <property type="entry name" value="HTH_XRE"/>
    <property type="match status" value="1"/>
</dbReference>
<evidence type="ECO:0000259" key="1">
    <source>
        <dbReference type="PROSITE" id="PS50943"/>
    </source>
</evidence>
<name>A0A8S5LMM1_9CAUD</name>
<dbReference type="GO" id="GO:0003677">
    <property type="term" value="F:DNA binding"/>
    <property type="evidence" value="ECO:0007669"/>
    <property type="project" value="InterPro"/>
</dbReference>
<dbReference type="Pfam" id="PF01381">
    <property type="entry name" value="HTH_3"/>
    <property type="match status" value="1"/>
</dbReference>
<organism evidence="2">
    <name type="scientific">Siphoviridae sp. ctbQZ1</name>
    <dbReference type="NCBI Taxonomy" id="2827581"/>
    <lineage>
        <taxon>Viruses</taxon>
        <taxon>Duplodnaviria</taxon>
        <taxon>Heunggongvirae</taxon>
        <taxon>Uroviricota</taxon>
        <taxon>Caudoviricetes</taxon>
    </lineage>
</organism>
<reference evidence="2" key="1">
    <citation type="journal article" date="2021" name="Proc. Natl. Acad. Sci. U.S.A.">
        <title>A Catalog of Tens of Thousands of Viruses from Human Metagenomes Reveals Hidden Associations with Chronic Diseases.</title>
        <authorList>
            <person name="Tisza M.J."/>
            <person name="Buck C.B."/>
        </authorList>
    </citation>
    <scope>NUCLEOTIDE SEQUENCE</scope>
    <source>
        <strain evidence="2">CtbQZ1</strain>
    </source>
</reference>
<sequence>MDNENQFNEMDIDDIQKEVFAENLRYYIELNQKQQIDVAKDLGINPTTLSMWCTGKSFPRSGKLQALADYFKIGKTDLIDPRINKPVDEEFSSVALNIGMNDERFKKIIIEYSRLPVSKKELLCEFFEKFIF</sequence>
<dbReference type="InterPro" id="IPR001387">
    <property type="entry name" value="Cro/C1-type_HTH"/>
</dbReference>
<accession>A0A8S5LMM1</accession>
<dbReference type="Gene3D" id="1.10.260.40">
    <property type="entry name" value="lambda repressor-like DNA-binding domains"/>
    <property type="match status" value="1"/>
</dbReference>